<accession>A0ABY4VFD0</accession>
<evidence type="ECO:0000259" key="1">
    <source>
        <dbReference type="Pfam" id="PF00117"/>
    </source>
</evidence>
<dbReference type="EMBL" id="CP092418">
    <property type="protein sequence ID" value="USD22904.1"/>
    <property type="molecule type" value="Genomic_DNA"/>
</dbReference>
<dbReference type="InterPro" id="IPR029062">
    <property type="entry name" value="Class_I_gatase-like"/>
</dbReference>
<dbReference type="PANTHER" id="PTHR42695">
    <property type="entry name" value="GLUTAMINE AMIDOTRANSFERASE YLR126C-RELATED"/>
    <property type="match status" value="1"/>
</dbReference>
<dbReference type="InterPro" id="IPR044992">
    <property type="entry name" value="ChyE-like"/>
</dbReference>
<keyword evidence="2" id="KW-0315">Glutamine amidotransferase</keyword>
<keyword evidence="3" id="KW-1185">Reference proteome</keyword>
<organism evidence="2 3">
    <name type="scientific">Microbulbifer variabilis</name>
    <dbReference type="NCBI Taxonomy" id="266805"/>
    <lineage>
        <taxon>Bacteria</taxon>
        <taxon>Pseudomonadati</taxon>
        <taxon>Pseudomonadota</taxon>
        <taxon>Gammaproteobacteria</taxon>
        <taxon>Cellvibrionales</taxon>
        <taxon>Microbulbiferaceae</taxon>
        <taxon>Microbulbifer</taxon>
    </lineage>
</organism>
<protein>
    <submittedName>
        <fullName evidence="2">Type 1 glutamine amidotransferase</fullName>
    </submittedName>
</protein>
<reference evidence="2" key="1">
    <citation type="submission" date="2022-02" db="EMBL/GenBank/DDBJ databases">
        <title>Coral-associated bacteria.</title>
        <authorList>
            <person name="Tang K."/>
            <person name="Wang X."/>
        </authorList>
    </citation>
    <scope>NUCLEOTIDE SEQUENCE</scope>
    <source>
        <strain evidence="2">SCSIO 43006</strain>
    </source>
</reference>
<name>A0ABY4VFD0_9GAMM</name>
<dbReference type="Proteomes" id="UP001055658">
    <property type="component" value="Chromosome"/>
</dbReference>
<proteinExistence type="predicted"/>
<sequence length="220" mass="25278">MQEPILIIQHEEHEGPGYIADWASQRQIPTILIKPQISTFPNTGFRGVIILGGMMNVKDHISLPWLAGEIHWVKSIINRQAPILGICLGAQILAHTLGADIKSMEQEELGWQPIHWTAEEPLTIDKAFQAHSYYFDIPEGAKRLASSELCQNQAFLYKNNILGLQFHLEWSQQQVTQLFPEYTQKYGSPENNHLANREILFELLNNHFIKRPIKNYIKES</sequence>
<dbReference type="Gene3D" id="3.40.50.880">
    <property type="match status" value="1"/>
</dbReference>
<dbReference type="PROSITE" id="PS51273">
    <property type="entry name" value="GATASE_TYPE_1"/>
    <property type="match status" value="1"/>
</dbReference>
<dbReference type="PANTHER" id="PTHR42695:SF5">
    <property type="entry name" value="GLUTAMINE AMIDOTRANSFERASE YLR126C-RELATED"/>
    <property type="match status" value="1"/>
</dbReference>
<feature type="domain" description="Glutamine amidotransferase" evidence="1">
    <location>
        <begin position="41"/>
        <end position="173"/>
    </location>
</feature>
<evidence type="ECO:0000313" key="2">
    <source>
        <dbReference type="EMBL" id="USD22904.1"/>
    </source>
</evidence>
<dbReference type="InterPro" id="IPR017926">
    <property type="entry name" value="GATASE"/>
</dbReference>
<gene>
    <name evidence="2" type="ORF">MJO52_07120</name>
</gene>
<dbReference type="RefSeq" id="WP_252085257.1">
    <property type="nucleotide sequence ID" value="NZ_CP092418.1"/>
</dbReference>
<dbReference type="Pfam" id="PF00117">
    <property type="entry name" value="GATase"/>
    <property type="match status" value="1"/>
</dbReference>
<dbReference type="SUPFAM" id="SSF52317">
    <property type="entry name" value="Class I glutamine amidotransferase-like"/>
    <property type="match status" value="1"/>
</dbReference>
<evidence type="ECO:0000313" key="3">
    <source>
        <dbReference type="Proteomes" id="UP001055658"/>
    </source>
</evidence>
<dbReference type="CDD" id="cd01741">
    <property type="entry name" value="GATase1_1"/>
    <property type="match status" value="1"/>
</dbReference>